<gene>
    <name evidence="2" type="ORF">LTR36_001843</name>
</gene>
<sequence length="784" mass="88105">MAPYNCASSRRLNIKSSLPVNVSGTAGAYVSASIDGGALSALDDDEGFEEPELPRVEVEGGEASISATSLPNKVEYTASTPSTLAENATVAASSTSSPLAVAPPAQSVKRKISSPELAPPKRLKSSEDTGDEHDASLPSTTLERNKVRPTDSVDHQDAEYVIFQLRCKPYIYVHVDGKATWKAGLISYPCLMYLRLREALPIALVQQYDAYIDTLSHSLFYELLVNNNKMIKIEHDEAIAALEKLLDVPNMIKYIIRSGKKGSKRLLRTYIAFETHMITKIRYIPDTYATTRDDRPDRRIDVGEDVGDGLRPERPQGEDVPVIFGVTEYVEWDFVQCRYVDKTYPSPLNYRFDDRSPSIITYTEDVRHRVLLDTHYIDVILEDVLADLKEDYQMTIDVGDRLFTAPRVYDICMGYLGIRGTTDPTAVEIYNRHLVDFSKGLLLGLAQTKDSKLVTVRDRKAANALLSLASLPWRYEQRCMAGREYSNAGVQALWNRVRIATAKPGPVLTLQSVMAAIPAEGIREGELEWLLRVPYDMRPTFSNLLWSVASPEPEDDNGKFFLYGPSVHLYSGCPSYATAGSTGLEMWKTLLADLVDWTAADKEREVGSQTADKPGRRHYGVLCDMVRLVRQLARRALKLRWKGVTIRLLTPQQVLKKRCYRAEDVVKKLATLLYNYYEMLYEYSELPYVTVNPNAVNPELGRFINMLADLTNPNRYDQAQLRQYDAAITYMDEGRVVIDEAAGSRWAWEAAALIMKTGGLLVPVALNMTEARVAFWRCFGEDEV</sequence>
<accession>A0AAV9JMS2</accession>
<keyword evidence="3" id="KW-1185">Reference proteome</keyword>
<proteinExistence type="predicted"/>
<evidence type="ECO:0000256" key="1">
    <source>
        <dbReference type="SAM" id="MobiDB-lite"/>
    </source>
</evidence>
<dbReference type="EMBL" id="JAVFHQ010000014">
    <property type="protein sequence ID" value="KAK4546626.1"/>
    <property type="molecule type" value="Genomic_DNA"/>
</dbReference>
<name>A0AAV9JMS2_9PEZI</name>
<evidence type="ECO:0000313" key="3">
    <source>
        <dbReference type="Proteomes" id="UP001324427"/>
    </source>
</evidence>
<feature type="region of interest" description="Disordered" evidence="1">
    <location>
        <begin position="41"/>
        <end position="69"/>
    </location>
</feature>
<organism evidence="2 3">
    <name type="scientific">Oleoguttula mirabilis</name>
    <dbReference type="NCBI Taxonomy" id="1507867"/>
    <lineage>
        <taxon>Eukaryota</taxon>
        <taxon>Fungi</taxon>
        <taxon>Dikarya</taxon>
        <taxon>Ascomycota</taxon>
        <taxon>Pezizomycotina</taxon>
        <taxon>Dothideomycetes</taxon>
        <taxon>Dothideomycetidae</taxon>
        <taxon>Mycosphaerellales</taxon>
        <taxon>Teratosphaeriaceae</taxon>
        <taxon>Oleoguttula</taxon>
    </lineage>
</organism>
<feature type="region of interest" description="Disordered" evidence="1">
    <location>
        <begin position="93"/>
        <end position="151"/>
    </location>
</feature>
<dbReference type="AlphaFoldDB" id="A0AAV9JMS2"/>
<feature type="compositionally biased region" description="Basic and acidic residues" evidence="1">
    <location>
        <begin position="124"/>
        <end position="135"/>
    </location>
</feature>
<comment type="caution">
    <text evidence="2">The sequence shown here is derived from an EMBL/GenBank/DDBJ whole genome shotgun (WGS) entry which is preliminary data.</text>
</comment>
<protein>
    <submittedName>
        <fullName evidence="2">Uncharacterized protein</fullName>
    </submittedName>
</protein>
<reference evidence="2 3" key="1">
    <citation type="submission" date="2021-11" db="EMBL/GenBank/DDBJ databases">
        <title>Black yeast isolated from Biological Soil Crust.</title>
        <authorList>
            <person name="Kurbessoian T."/>
        </authorList>
    </citation>
    <scope>NUCLEOTIDE SEQUENCE [LARGE SCALE GENOMIC DNA]</scope>
    <source>
        <strain evidence="2 3">CCFEE 5522</strain>
    </source>
</reference>
<evidence type="ECO:0000313" key="2">
    <source>
        <dbReference type="EMBL" id="KAK4546626.1"/>
    </source>
</evidence>
<dbReference type="Proteomes" id="UP001324427">
    <property type="component" value="Unassembled WGS sequence"/>
</dbReference>
<feature type="compositionally biased region" description="Acidic residues" evidence="1">
    <location>
        <begin position="42"/>
        <end position="51"/>
    </location>
</feature>